<reference evidence="3" key="1">
    <citation type="submission" date="2018-06" db="EMBL/GenBank/DDBJ databases">
        <authorList>
            <person name="Zhirakovskaya E."/>
        </authorList>
    </citation>
    <scope>NUCLEOTIDE SEQUENCE</scope>
</reference>
<evidence type="ECO:0000313" key="3">
    <source>
        <dbReference type="EMBL" id="VAX04828.1"/>
    </source>
</evidence>
<dbReference type="GO" id="GO:0016787">
    <property type="term" value="F:hydrolase activity"/>
    <property type="evidence" value="ECO:0007669"/>
    <property type="project" value="UniProtKB-KW"/>
</dbReference>
<evidence type="ECO:0000256" key="1">
    <source>
        <dbReference type="ARBA" id="ARBA00022801"/>
    </source>
</evidence>
<dbReference type="EMBL" id="UOFW01000112">
    <property type="protein sequence ID" value="VAX04828.1"/>
    <property type="molecule type" value="Genomic_DNA"/>
</dbReference>
<accession>A0A3B1B052</accession>
<dbReference type="PANTHER" id="PTHR48081">
    <property type="entry name" value="AB HYDROLASE SUPERFAMILY PROTEIN C4A8.06C"/>
    <property type="match status" value="1"/>
</dbReference>
<gene>
    <name evidence="3" type="ORF">MNBD_ALPHA03-1256</name>
</gene>
<feature type="domain" description="Alpha/beta hydrolase fold-3" evidence="2">
    <location>
        <begin position="81"/>
        <end position="290"/>
    </location>
</feature>
<dbReference type="PANTHER" id="PTHR48081:SF8">
    <property type="entry name" value="ALPHA_BETA HYDROLASE FOLD-3 DOMAIN-CONTAINING PROTEIN-RELATED"/>
    <property type="match status" value="1"/>
</dbReference>
<name>A0A3B1B052_9ZZZZ</name>
<dbReference type="FunFam" id="3.40.50.1820:FF:000089">
    <property type="entry name" value="Alpha/beta hydrolase"/>
    <property type="match status" value="1"/>
</dbReference>
<organism evidence="3">
    <name type="scientific">hydrothermal vent metagenome</name>
    <dbReference type="NCBI Taxonomy" id="652676"/>
    <lineage>
        <taxon>unclassified sequences</taxon>
        <taxon>metagenomes</taxon>
        <taxon>ecological metagenomes</taxon>
    </lineage>
</organism>
<evidence type="ECO:0000259" key="2">
    <source>
        <dbReference type="Pfam" id="PF07859"/>
    </source>
</evidence>
<dbReference type="AlphaFoldDB" id="A0A3B1B052"/>
<dbReference type="Pfam" id="PF07859">
    <property type="entry name" value="Abhydrolase_3"/>
    <property type="match status" value="1"/>
</dbReference>
<proteinExistence type="predicted"/>
<dbReference type="InterPro" id="IPR013094">
    <property type="entry name" value="AB_hydrolase_3"/>
</dbReference>
<dbReference type="Gene3D" id="3.40.50.1820">
    <property type="entry name" value="alpha/beta hydrolase"/>
    <property type="match status" value="1"/>
</dbReference>
<dbReference type="SUPFAM" id="SSF53474">
    <property type="entry name" value="alpha/beta-Hydrolases"/>
    <property type="match status" value="1"/>
</dbReference>
<sequence length="315" mass="33594">MLDKQIEKMLSDMSAAGGPALHEMPVADARAALAAISEALGYKGSHISAAEDRQIPGPNGHIPVRIYWPDEAEADKPMPMLLFYHGGGFALGSIETHDSIARYLCDKAGVIVISVEYRLAPENPFPAGVEDCYAALCWASKNAKELGGDPARIAVAGDSAGGNFAAAVSLMARDRKGPEIKMQLLIYPGVDMALEVSYPSYADFGGGEYFLGLADMKWIKGMYLSNSEDAKDMKASPLLYSDLSNLPSAFIMTAGYDPLCDQGKHYADRLQAAGVQTEYECFSGAIHGFISFAGGLDIGAAGLDRLVCALKDHLK</sequence>
<protein>
    <submittedName>
        <fullName evidence="3">Esterase/lipase</fullName>
    </submittedName>
</protein>
<dbReference type="InterPro" id="IPR050300">
    <property type="entry name" value="GDXG_lipolytic_enzyme"/>
</dbReference>
<keyword evidence="1" id="KW-0378">Hydrolase</keyword>
<dbReference type="InterPro" id="IPR029058">
    <property type="entry name" value="AB_hydrolase_fold"/>
</dbReference>